<keyword evidence="1" id="KW-1133">Transmembrane helix</keyword>
<dbReference type="InterPro" id="IPR035328">
    <property type="entry name" value="DUF3048_C"/>
</dbReference>
<organism evidence="4 5">
    <name type="scientific">Candidatus Woykebacteria bacterium RBG_13_40_15</name>
    <dbReference type="NCBI Taxonomy" id="1802593"/>
    <lineage>
        <taxon>Bacteria</taxon>
        <taxon>Candidatus Woykeibacteriota</taxon>
    </lineage>
</organism>
<feature type="transmembrane region" description="Helical" evidence="1">
    <location>
        <begin position="12"/>
        <end position="34"/>
    </location>
</feature>
<dbReference type="Proteomes" id="UP000176631">
    <property type="component" value="Unassembled WGS sequence"/>
</dbReference>
<dbReference type="Pfam" id="PF17479">
    <property type="entry name" value="DUF3048_C"/>
    <property type="match status" value="1"/>
</dbReference>
<evidence type="ECO:0000259" key="2">
    <source>
        <dbReference type="Pfam" id="PF11258"/>
    </source>
</evidence>
<dbReference type="InterPro" id="IPR021416">
    <property type="entry name" value="DUF3048_N"/>
</dbReference>
<dbReference type="Pfam" id="PF11258">
    <property type="entry name" value="DUF3048"/>
    <property type="match status" value="1"/>
</dbReference>
<protein>
    <recommendedName>
        <fullName evidence="6">Lipoprotein YerB</fullName>
    </recommendedName>
</protein>
<keyword evidence="1" id="KW-0812">Transmembrane</keyword>
<evidence type="ECO:0008006" key="6">
    <source>
        <dbReference type="Google" id="ProtNLM"/>
    </source>
</evidence>
<name>A0A1G1W844_9BACT</name>
<dbReference type="SUPFAM" id="SSF159774">
    <property type="entry name" value="YerB-like"/>
    <property type="match status" value="1"/>
</dbReference>
<dbReference type="Gene3D" id="3.50.90.10">
    <property type="entry name" value="YerB-like"/>
    <property type="match status" value="1"/>
</dbReference>
<reference evidence="4 5" key="1">
    <citation type="journal article" date="2016" name="Nat. Commun.">
        <title>Thousands of microbial genomes shed light on interconnected biogeochemical processes in an aquifer system.</title>
        <authorList>
            <person name="Anantharaman K."/>
            <person name="Brown C.T."/>
            <person name="Hug L.A."/>
            <person name="Sharon I."/>
            <person name="Castelle C.J."/>
            <person name="Probst A.J."/>
            <person name="Thomas B.C."/>
            <person name="Singh A."/>
            <person name="Wilkins M.J."/>
            <person name="Karaoz U."/>
            <person name="Brodie E.L."/>
            <person name="Williams K.H."/>
            <person name="Hubbard S.S."/>
            <person name="Banfield J.F."/>
        </authorList>
    </citation>
    <scope>NUCLEOTIDE SEQUENCE [LARGE SCALE GENOMIC DNA]</scope>
</reference>
<evidence type="ECO:0000313" key="5">
    <source>
        <dbReference type="Proteomes" id="UP000176631"/>
    </source>
</evidence>
<gene>
    <name evidence="4" type="ORF">A2172_05420</name>
</gene>
<dbReference type="AlphaFoldDB" id="A0A1G1W844"/>
<comment type="caution">
    <text evidence="4">The sequence shown here is derived from an EMBL/GenBank/DDBJ whole genome shotgun (WGS) entry which is preliminary data.</text>
</comment>
<proteinExistence type="predicted"/>
<dbReference type="InterPro" id="IPR023158">
    <property type="entry name" value="YerB-like_sf"/>
</dbReference>
<sequence>MGRFKTLPIKYKFLITIIFIIFIVIWTFVGFVVGRKSVPVTKEKIRIGSLINEDNFPQVADFPNPINGMLYTAQEANAWKDRLPLAVIIENHTDARPQTGLGQAEVVYEALAEGGITRFLAIFLSQDTELGPVRSNRAYFLDWVSEYSAGYAHVGGSPEAQQLVHTYNIKDLDQFYIGAPTYERSSARPSPHNVYTSTQKLRGVAAIKGFNGPVVIDSWQFSDSQARLENRPDKFNLNLGFLGTWGYDVSWIYQKSTNTYLRVNGGGNHIDTVGNKQLETKNIIVQVVKVNPDPSGHGRIRIDTVSTGKAILFKDGVAVLGTWKKDSRTSRTRFYDDKGQEMPINRGSIWVEVVPDSSPISY</sequence>
<keyword evidence="1" id="KW-0472">Membrane</keyword>
<evidence type="ECO:0000313" key="4">
    <source>
        <dbReference type="EMBL" id="OGY23842.1"/>
    </source>
</evidence>
<dbReference type="EMBL" id="MHCP01000020">
    <property type="protein sequence ID" value="OGY23842.1"/>
    <property type="molecule type" value="Genomic_DNA"/>
</dbReference>
<dbReference type="STRING" id="1802593.A2172_05420"/>
<evidence type="ECO:0000256" key="1">
    <source>
        <dbReference type="SAM" id="Phobius"/>
    </source>
</evidence>
<evidence type="ECO:0000259" key="3">
    <source>
        <dbReference type="Pfam" id="PF17479"/>
    </source>
</evidence>
<feature type="domain" description="DUF3048" evidence="3">
    <location>
        <begin position="247"/>
        <end position="351"/>
    </location>
</feature>
<feature type="domain" description="DUF3048" evidence="2">
    <location>
        <begin position="78"/>
        <end position="209"/>
    </location>
</feature>
<accession>A0A1G1W844</accession>